<accession>A0A1M7NNK6</accession>
<keyword evidence="2" id="KW-1185">Reference proteome</keyword>
<dbReference type="EMBL" id="FRCP01000036">
    <property type="protein sequence ID" value="SHN05390.1"/>
    <property type="molecule type" value="Genomic_DNA"/>
</dbReference>
<sequence>MQDTRVLKIYYGLIKEAYMALWQFNSYIVPKQKVVIEEKLDEENILSWNMCNISLDKIDFLEKQVSWTEDIVQYGKDNETCIQFLYEGGLVEEISCRFDLRSLSKKMLEQILDYINKIEGMIFYEGNIYSPSIEEIVELMKKSKANKFCQNPTNYFEEMSDN</sequence>
<reference evidence="1 2" key="1">
    <citation type="submission" date="2016-11" db="EMBL/GenBank/DDBJ databases">
        <authorList>
            <person name="Jaros S."/>
            <person name="Januszkiewicz K."/>
            <person name="Wedrychowicz H."/>
        </authorList>
    </citation>
    <scope>NUCLEOTIDE SEQUENCE [LARGE SCALE GENOMIC DNA]</scope>
    <source>
        <strain evidence="1 2">DSM 15930</strain>
    </source>
</reference>
<dbReference type="AlphaFoldDB" id="A0A1M7NNK6"/>
<proteinExistence type="predicted"/>
<dbReference type="STRING" id="1120996.SAMN02746066_04630"/>
<gene>
    <name evidence="1" type="ORF">SAMN02746066_04630</name>
</gene>
<name>A0A1M7NNK6_9FIRM</name>
<evidence type="ECO:0000313" key="2">
    <source>
        <dbReference type="Proteomes" id="UP000184038"/>
    </source>
</evidence>
<protein>
    <submittedName>
        <fullName evidence="1">Uncharacterized protein</fullName>
    </submittedName>
</protein>
<dbReference type="Proteomes" id="UP000184038">
    <property type="component" value="Unassembled WGS sequence"/>
</dbReference>
<evidence type="ECO:0000313" key="1">
    <source>
        <dbReference type="EMBL" id="SHN05390.1"/>
    </source>
</evidence>
<organism evidence="1 2">
    <name type="scientific">Anaerosporobacter mobilis DSM 15930</name>
    <dbReference type="NCBI Taxonomy" id="1120996"/>
    <lineage>
        <taxon>Bacteria</taxon>
        <taxon>Bacillati</taxon>
        <taxon>Bacillota</taxon>
        <taxon>Clostridia</taxon>
        <taxon>Lachnospirales</taxon>
        <taxon>Lachnospiraceae</taxon>
        <taxon>Anaerosporobacter</taxon>
    </lineage>
</organism>